<dbReference type="AlphaFoldDB" id="A0A841EME4"/>
<dbReference type="RefSeq" id="WP_184131863.1">
    <property type="nucleotide sequence ID" value="NZ_JACHKT010000006.1"/>
</dbReference>
<proteinExistence type="predicted"/>
<dbReference type="Proteomes" id="UP000524404">
    <property type="component" value="Unassembled WGS sequence"/>
</dbReference>
<evidence type="ECO:0000313" key="2">
    <source>
        <dbReference type="Proteomes" id="UP000524404"/>
    </source>
</evidence>
<organism evidence="1 2">
    <name type="scientific">Arcicella rosea</name>
    <dbReference type="NCBI Taxonomy" id="502909"/>
    <lineage>
        <taxon>Bacteria</taxon>
        <taxon>Pseudomonadati</taxon>
        <taxon>Bacteroidota</taxon>
        <taxon>Cytophagia</taxon>
        <taxon>Cytophagales</taxon>
        <taxon>Flectobacillaceae</taxon>
        <taxon>Arcicella</taxon>
    </lineage>
</organism>
<protein>
    <submittedName>
        <fullName evidence="1">Hydroxymethylpyrimidine pyrophosphatase-like HAD family hydrolase</fullName>
    </submittedName>
</protein>
<keyword evidence="2" id="KW-1185">Reference proteome</keyword>
<keyword evidence="1" id="KW-0378">Hydrolase</keyword>
<dbReference type="InterPro" id="IPR036412">
    <property type="entry name" value="HAD-like_sf"/>
</dbReference>
<dbReference type="Gene3D" id="3.40.50.1000">
    <property type="entry name" value="HAD superfamily/HAD-like"/>
    <property type="match status" value="1"/>
</dbReference>
<comment type="caution">
    <text evidence="1">The sequence shown here is derived from an EMBL/GenBank/DDBJ whole genome shotgun (WGS) entry which is preliminary data.</text>
</comment>
<name>A0A841EME4_9BACT</name>
<sequence>MKQLIIFDLDGTLAESKSSIDSETAHLLNILLTNVKLGIMLFGRPVFVRENRYHSCNQ</sequence>
<dbReference type="SUPFAM" id="SSF56784">
    <property type="entry name" value="HAD-like"/>
    <property type="match status" value="1"/>
</dbReference>
<reference evidence="1 2" key="1">
    <citation type="submission" date="2020-08" db="EMBL/GenBank/DDBJ databases">
        <title>Functional genomics of gut bacteria from endangered species of beetles.</title>
        <authorList>
            <person name="Carlos-Shanley C."/>
        </authorList>
    </citation>
    <scope>NUCLEOTIDE SEQUENCE [LARGE SCALE GENOMIC DNA]</scope>
    <source>
        <strain evidence="1 2">S00070</strain>
    </source>
</reference>
<gene>
    <name evidence="1" type="ORF">HNP25_001241</name>
</gene>
<accession>A0A841EME4</accession>
<dbReference type="EMBL" id="JACHKT010000006">
    <property type="protein sequence ID" value="MBB6002589.1"/>
    <property type="molecule type" value="Genomic_DNA"/>
</dbReference>
<dbReference type="GO" id="GO:0016787">
    <property type="term" value="F:hydrolase activity"/>
    <property type="evidence" value="ECO:0007669"/>
    <property type="project" value="UniProtKB-KW"/>
</dbReference>
<evidence type="ECO:0000313" key="1">
    <source>
        <dbReference type="EMBL" id="MBB6002589.1"/>
    </source>
</evidence>
<dbReference type="InterPro" id="IPR023214">
    <property type="entry name" value="HAD_sf"/>
</dbReference>